<feature type="region of interest" description="Disordered" evidence="4">
    <location>
        <begin position="74"/>
        <end position="95"/>
    </location>
</feature>
<reference evidence="8" key="1">
    <citation type="journal article" date="2023" name="Mar. Drugs">
        <title>Gemmata algarum, a Novel Planctomycete Isolated from an Algal Mat, Displays Antimicrobial Activity.</title>
        <authorList>
            <person name="Kumar G."/>
            <person name="Kallscheuer N."/>
            <person name="Kashif M."/>
            <person name="Ahamad S."/>
            <person name="Jagadeeshwari U."/>
            <person name="Pannikurungottu S."/>
            <person name="Haufschild T."/>
            <person name="Kabuu M."/>
            <person name="Sasikala C."/>
            <person name="Jogler C."/>
            <person name="Ramana C."/>
        </authorList>
    </citation>
    <scope>NUCLEOTIDE SEQUENCE [LARGE SCALE GENOMIC DNA]</scope>
    <source>
        <strain evidence="8">JC673</strain>
    </source>
</reference>
<keyword evidence="2" id="KW-0378">Hydrolase</keyword>
<dbReference type="Gene3D" id="3.40.50.1820">
    <property type="entry name" value="alpha/beta hydrolase"/>
    <property type="match status" value="1"/>
</dbReference>
<organism evidence="7 8">
    <name type="scientific">Gemmata algarum</name>
    <dbReference type="NCBI Taxonomy" id="2975278"/>
    <lineage>
        <taxon>Bacteria</taxon>
        <taxon>Pseudomonadati</taxon>
        <taxon>Planctomycetota</taxon>
        <taxon>Planctomycetia</taxon>
        <taxon>Gemmatales</taxon>
        <taxon>Gemmataceae</taxon>
        <taxon>Gemmata</taxon>
    </lineage>
</organism>
<feature type="chain" id="PRO_5045490225" evidence="5">
    <location>
        <begin position="22"/>
        <end position="717"/>
    </location>
</feature>
<dbReference type="PANTHER" id="PTHR42776">
    <property type="entry name" value="SERINE PEPTIDASE S9 FAMILY MEMBER"/>
    <property type="match status" value="1"/>
</dbReference>
<feature type="signal peptide" evidence="5">
    <location>
        <begin position="1"/>
        <end position="21"/>
    </location>
</feature>
<gene>
    <name evidence="7" type="ORF">R5W23_002124</name>
</gene>
<dbReference type="Pfam" id="PF00326">
    <property type="entry name" value="Peptidase_S9"/>
    <property type="match status" value="1"/>
</dbReference>
<dbReference type="InterPro" id="IPR001375">
    <property type="entry name" value="Peptidase_S9_cat"/>
</dbReference>
<dbReference type="InterPro" id="IPR011659">
    <property type="entry name" value="WD40"/>
</dbReference>
<dbReference type="InterPro" id="IPR029058">
    <property type="entry name" value="AB_hydrolase_fold"/>
</dbReference>
<feature type="domain" description="Peptidase S9 prolyl oligopeptidase catalytic" evidence="6">
    <location>
        <begin position="501"/>
        <end position="712"/>
    </location>
</feature>
<dbReference type="SUPFAM" id="SSF82171">
    <property type="entry name" value="DPP6 N-terminal domain-like"/>
    <property type="match status" value="1"/>
</dbReference>
<evidence type="ECO:0000313" key="8">
    <source>
        <dbReference type="Proteomes" id="UP001272242"/>
    </source>
</evidence>
<comment type="caution">
    <text evidence="7">The sequence shown here is derived from an EMBL/GenBank/DDBJ whole genome shotgun (WGS) entry which is preliminary data.</text>
</comment>
<dbReference type="PANTHER" id="PTHR42776:SF13">
    <property type="entry name" value="DIPEPTIDYL-PEPTIDASE 5"/>
    <property type="match status" value="1"/>
</dbReference>
<accession>A0ABU5EZY9</accession>
<protein>
    <submittedName>
        <fullName evidence="7">S9 family peptidase</fullName>
    </submittedName>
</protein>
<feature type="compositionally biased region" description="Basic and acidic residues" evidence="4">
    <location>
        <begin position="75"/>
        <end position="92"/>
    </location>
</feature>
<dbReference type="RefSeq" id="WP_320687378.1">
    <property type="nucleotide sequence ID" value="NZ_JAXBLV010000185.1"/>
</dbReference>
<evidence type="ECO:0000256" key="2">
    <source>
        <dbReference type="ARBA" id="ARBA00022801"/>
    </source>
</evidence>
<evidence type="ECO:0000259" key="6">
    <source>
        <dbReference type="Pfam" id="PF00326"/>
    </source>
</evidence>
<keyword evidence="3" id="KW-0645">Protease</keyword>
<sequence length="717" mass="78920">MRFRLLLTAAVLIAAPLALPAADKRPMKVQDLFAFKRVASPQISPDGKAVVYQVTTVDLGANKSSTALWLAPTDGKTEPKQITDPKGKKDMNPRWSPDGTRVLFESTRSGAPQLWVLTVGEEPKPVTSISTGASNGTWAPDGKSVAFVSTVYPEFSEKPFPESDKLNKEKDEEIEKSPVKAKTFTKLFYRHWDDYVGDKRQHLFVCNLDGTDTRDITPGDRDANPTSSTFSSGDDFTFSPDGKYLVFTAVPDKDESWSTNYDICRVSVTNTSTKWECLTKDNKAADGGPKFSPDGKKLAWRAQKQAGYEADKWDILAADANPDGTLSGPPQNLTAARDVSANEFAWGAGGAVAFVADDSGSTSLFHVTPAGKIGEGIPYRNGSGGTSARQGHVSALTASRDGDVWMHLFARMTFPAEVVGVQFSTSNDNSSVKGLGVPSPQNRPLLAELDLPQPESVKVPVEGGVNMQMWVLKPPGFDASKKWPVAYLVHGGPQGAWEDAWSFRWNPQAWAAQGYVVVMPNPRGSTGFGQKFVDEITGDWGGKCYRDLMAGLDYVEKLPYVDKDRIGSAGGSFGGYMMNWFAVNDAAKRFKCLITHCSVWNFESMWGTTDELWFDEWEHGGLPWEKPGKYAEFSPHKKAGNMAKAKTPMLIIHNDLDFRCPIGQGHELFSALQRQGVPSRFVNFPDEGHWVLKPKNSEHWHKEVFAWLKKYVPPGPK</sequence>
<proteinExistence type="predicted"/>
<dbReference type="Gene3D" id="2.120.10.30">
    <property type="entry name" value="TolB, C-terminal domain"/>
    <property type="match status" value="2"/>
</dbReference>
<evidence type="ECO:0000256" key="3">
    <source>
        <dbReference type="ARBA" id="ARBA00022825"/>
    </source>
</evidence>
<dbReference type="Pfam" id="PF07676">
    <property type="entry name" value="PD40"/>
    <property type="match status" value="4"/>
</dbReference>
<dbReference type="Proteomes" id="UP001272242">
    <property type="component" value="Unassembled WGS sequence"/>
</dbReference>
<dbReference type="EMBL" id="JAXBLV010000185">
    <property type="protein sequence ID" value="MDY3560875.1"/>
    <property type="molecule type" value="Genomic_DNA"/>
</dbReference>
<evidence type="ECO:0000256" key="4">
    <source>
        <dbReference type="SAM" id="MobiDB-lite"/>
    </source>
</evidence>
<dbReference type="InterPro" id="IPR011042">
    <property type="entry name" value="6-blade_b-propeller_TolB-like"/>
</dbReference>
<keyword evidence="3" id="KW-0720">Serine protease</keyword>
<keyword evidence="1 5" id="KW-0732">Signal</keyword>
<keyword evidence="8" id="KW-1185">Reference proteome</keyword>
<evidence type="ECO:0000256" key="1">
    <source>
        <dbReference type="ARBA" id="ARBA00022729"/>
    </source>
</evidence>
<dbReference type="SUPFAM" id="SSF53474">
    <property type="entry name" value="alpha/beta-Hydrolases"/>
    <property type="match status" value="1"/>
</dbReference>
<name>A0ABU5EZY9_9BACT</name>
<evidence type="ECO:0000256" key="5">
    <source>
        <dbReference type="SAM" id="SignalP"/>
    </source>
</evidence>
<evidence type="ECO:0000313" key="7">
    <source>
        <dbReference type="EMBL" id="MDY3560875.1"/>
    </source>
</evidence>